<accession>A0A0P7BBC4</accession>
<evidence type="ECO:0000256" key="4">
    <source>
        <dbReference type="ARBA" id="ARBA00021175"/>
    </source>
</evidence>
<name>A0A0P7BBC4_9HYPO</name>
<evidence type="ECO:0000313" key="10">
    <source>
        <dbReference type="EMBL" id="KPM44155.1"/>
    </source>
</evidence>
<dbReference type="Gene3D" id="1.20.245.10">
    <property type="entry name" value="Lipoxygenase-1, Domain 5"/>
    <property type="match status" value="1"/>
</dbReference>
<dbReference type="GO" id="GO:0043651">
    <property type="term" value="P:linoleic acid metabolic process"/>
    <property type="evidence" value="ECO:0007669"/>
    <property type="project" value="UniProtKB-ARBA"/>
</dbReference>
<evidence type="ECO:0000256" key="3">
    <source>
        <dbReference type="ARBA" id="ARBA00013178"/>
    </source>
</evidence>
<feature type="domain" description="Lipoxygenase" evidence="9">
    <location>
        <begin position="242"/>
        <end position="726"/>
    </location>
</feature>
<dbReference type="InterPro" id="IPR013819">
    <property type="entry name" value="LipOase_C"/>
</dbReference>
<dbReference type="GO" id="GO:0046872">
    <property type="term" value="F:metal ion binding"/>
    <property type="evidence" value="ECO:0007669"/>
    <property type="project" value="UniProtKB-KW"/>
</dbReference>
<reference evidence="10 11" key="1">
    <citation type="submission" date="2015-09" db="EMBL/GenBank/DDBJ databases">
        <title>Draft genome of a European isolate of the apple canker pathogen Neonectria ditissima.</title>
        <authorList>
            <person name="Gomez-Cortecero A."/>
            <person name="Harrison R.J."/>
            <person name="Armitage A.D."/>
        </authorList>
    </citation>
    <scope>NUCLEOTIDE SEQUENCE [LARGE SCALE GENOMIC DNA]</scope>
    <source>
        <strain evidence="10 11">R09/05</strain>
    </source>
</reference>
<dbReference type="Pfam" id="PF00305">
    <property type="entry name" value="Lipoxygenase"/>
    <property type="match status" value="1"/>
</dbReference>
<dbReference type="InterPro" id="IPR000907">
    <property type="entry name" value="LipOase"/>
</dbReference>
<evidence type="ECO:0000256" key="6">
    <source>
        <dbReference type="ARBA" id="ARBA00022964"/>
    </source>
</evidence>
<keyword evidence="6" id="KW-0223">Dioxygenase</keyword>
<dbReference type="PANTHER" id="PTHR11771">
    <property type="entry name" value="LIPOXYGENASE"/>
    <property type="match status" value="1"/>
</dbReference>
<dbReference type="AlphaFoldDB" id="A0A0P7BBC4"/>
<dbReference type="OrthoDB" id="407298at2759"/>
<comment type="cofactor">
    <cofactor evidence="2">
        <name>Mn(2+)</name>
        <dbReference type="ChEBI" id="CHEBI:29035"/>
    </cofactor>
</comment>
<dbReference type="PROSITE" id="PS51393">
    <property type="entry name" value="LIPOXYGENASE_3"/>
    <property type="match status" value="1"/>
</dbReference>
<dbReference type="Gene3D" id="3.10.450.60">
    <property type="match status" value="1"/>
</dbReference>
<evidence type="ECO:0000256" key="7">
    <source>
        <dbReference type="ARBA" id="ARBA00023002"/>
    </source>
</evidence>
<dbReference type="SUPFAM" id="SSF48484">
    <property type="entry name" value="Lipoxigenase"/>
    <property type="match status" value="1"/>
</dbReference>
<keyword evidence="5" id="KW-0479">Metal-binding</keyword>
<dbReference type="GO" id="GO:0050584">
    <property type="term" value="F:linoleate 11-lipoxygenase activity"/>
    <property type="evidence" value="ECO:0007669"/>
    <property type="project" value="UniProtKB-EC"/>
</dbReference>
<dbReference type="EC" id="1.13.11.45" evidence="3"/>
<evidence type="ECO:0000313" key="11">
    <source>
        <dbReference type="Proteomes" id="UP000050424"/>
    </source>
</evidence>
<evidence type="ECO:0000259" key="9">
    <source>
        <dbReference type="PROSITE" id="PS51393"/>
    </source>
</evidence>
<dbReference type="InterPro" id="IPR036226">
    <property type="entry name" value="LipOase_C_sf"/>
</dbReference>
<dbReference type="EMBL" id="LKCW01000022">
    <property type="protein sequence ID" value="KPM44155.1"/>
    <property type="molecule type" value="Genomic_DNA"/>
</dbReference>
<protein>
    <recommendedName>
        <fullName evidence="4">Manganese lipoxygenase</fullName>
        <ecNumber evidence="3">1.13.11.45</ecNumber>
    </recommendedName>
</protein>
<dbReference type="GO" id="GO:0034440">
    <property type="term" value="P:lipid oxidation"/>
    <property type="evidence" value="ECO:0007669"/>
    <property type="project" value="InterPro"/>
</dbReference>
<keyword evidence="11" id="KW-1185">Reference proteome</keyword>
<organism evidence="10 11">
    <name type="scientific">Neonectria ditissima</name>
    <dbReference type="NCBI Taxonomy" id="78410"/>
    <lineage>
        <taxon>Eukaryota</taxon>
        <taxon>Fungi</taxon>
        <taxon>Dikarya</taxon>
        <taxon>Ascomycota</taxon>
        <taxon>Pezizomycotina</taxon>
        <taxon>Sordariomycetes</taxon>
        <taxon>Hypocreomycetidae</taxon>
        <taxon>Hypocreales</taxon>
        <taxon>Nectriaceae</taxon>
        <taxon>Neonectria</taxon>
    </lineage>
</organism>
<proteinExistence type="predicted"/>
<sequence length="726" mass="82037">MTILDPSLPVPPASVADAIKPDDILKQPSVADRKKELNVGIRDVPFSDIDPGVFNGELVKLKIYAKPNPASLEKRPQLGGGNIEEGTYSGTQAALTHAYSRIERSYESYFDVLQVEPTLPRYTDLSAKTSIYNYSAYPKNADGTTAQYPPHLQDIPDKDQVAEWKIFNALGLAETSVLLKQVVPDTFIGKTASWLFGVTNGNISGAADQGMTIKAYETYNKFHRKSGTDIEQGANIGMLPDWFTDRRFADQSFTGTNPTTIEKVPKDLLTEFIDTAKRNGYDDWAKTLPQIDPSSLFVQDCRYLRAAVGAGPNEELTHKEPLSDNNWACAAVTLFQLHDNGKLHPVAIVCDYKTSMQNSVTIFNKRKLPTDSSAKEETDWPWRYAKTCSQVSDWVRHEISVHLTRAHMIEEALIVATHRTIPMKHIVFKLLEPHWYKTLSLNAAARSTLVPQVIKDLVGLKPDYLYQLVRSEFESFDFVKNYVPNDLDRRGFPNTAAGLAKDKYKNYAYAKNMLSMWTCIRKYVMSMLLIYYDKSTADKMIKEDQYVQNWSKEVQTNGWIKTFPTIQTLDQLCDAVTMSIHIAAPFHSAVNYLQNFYQAFVLAKPPALCQALPTSLKELNAYTESTLVSSLPCGRQRQWLLAVQVPWLLSFKVPGDRSLITFAQSQWRAHRGDDDEDKEIQRISEMFYLDLKKLEVEFLVTSKNMDTGSVPYMVMDPSNTAVSILI</sequence>
<dbReference type="Proteomes" id="UP000050424">
    <property type="component" value="Unassembled WGS sequence"/>
</dbReference>
<comment type="caution">
    <text evidence="10">The sequence shown here is derived from an EMBL/GenBank/DDBJ whole genome shotgun (WGS) entry which is preliminary data.</text>
</comment>
<evidence type="ECO:0000256" key="1">
    <source>
        <dbReference type="ARBA" id="ARBA00000366"/>
    </source>
</evidence>
<dbReference type="STRING" id="78410.A0A0P7BBC4"/>
<gene>
    <name evidence="10" type="ORF">AK830_g2361</name>
</gene>
<evidence type="ECO:0000256" key="8">
    <source>
        <dbReference type="ARBA" id="ARBA00023211"/>
    </source>
</evidence>
<comment type="catalytic activity">
    <reaction evidence="1">
        <text>(9Z,12Z)-octadecadienoate + O2 = (11S)-hydroperoxy-(9Z,12Z)-octadecadienoate</text>
        <dbReference type="Rhea" id="RHEA:18993"/>
        <dbReference type="ChEBI" id="CHEBI:15379"/>
        <dbReference type="ChEBI" id="CHEBI:30245"/>
        <dbReference type="ChEBI" id="CHEBI:57467"/>
        <dbReference type="EC" id="1.13.11.45"/>
    </reaction>
</comment>
<evidence type="ECO:0000256" key="5">
    <source>
        <dbReference type="ARBA" id="ARBA00022723"/>
    </source>
</evidence>
<keyword evidence="7" id="KW-0560">Oxidoreductase</keyword>
<keyword evidence="8" id="KW-0464">Manganese</keyword>
<evidence type="ECO:0000256" key="2">
    <source>
        <dbReference type="ARBA" id="ARBA00001936"/>
    </source>
</evidence>